<evidence type="ECO:0000259" key="1">
    <source>
        <dbReference type="Pfam" id="PF09084"/>
    </source>
</evidence>
<reference evidence="3" key="1">
    <citation type="journal article" date="2019" name="Int. J. Syst. Evol. Microbiol.">
        <title>The Global Catalogue of Microorganisms (GCM) 10K type strain sequencing project: providing services to taxonomists for standard genome sequencing and annotation.</title>
        <authorList>
            <consortium name="The Broad Institute Genomics Platform"/>
            <consortium name="The Broad Institute Genome Sequencing Center for Infectious Disease"/>
            <person name="Wu L."/>
            <person name="Ma J."/>
        </authorList>
    </citation>
    <scope>NUCLEOTIDE SEQUENCE [LARGE SCALE GENOMIC DNA]</scope>
    <source>
        <strain evidence="3">CGMCC 1.15772</strain>
    </source>
</reference>
<organism evidence="2 3">
    <name type="scientific">Microbacterium fluvii</name>
    <dbReference type="NCBI Taxonomy" id="415215"/>
    <lineage>
        <taxon>Bacteria</taxon>
        <taxon>Bacillati</taxon>
        <taxon>Actinomycetota</taxon>
        <taxon>Actinomycetes</taxon>
        <taxon>Micrococcales</taxon>
        <taxon>Microbacteriaceae</taxon>
        <taxon>Microbacterium</taxon>
    </lineage>
</organism>
<dbReference type="SUPFAM" id="SSF53850">
    <property type="entry name" value="Periplasmic binding protein-like II"/>
    <property type="match status" value="1"/>
</dbReference>
<gene>
    <name evidence="2" type="ORF">ACFQRL_11870</name>
</gene>
<evidence type="ECO:0000313" key="3">
    <source>
        <dbReference type="Proteomes" id="UP001596507"/>
    </source>
</evidence>
<feature type="domain" description="SsuA/THI5-like" evidence="1">
    <location>
        <begin position="52"/>
        <end position="265"/>
    </location>
</feature>
<proteinExistence type="predicted"/>
<dbReference type="Gene3D" id="3.40.190.10">
    <property type="entry name" value="Periplasmic binding protein-like II"/>
    <property type="match status" value="2"/>
</dbReference>
<dbReference type="PANTHER" id="PTHR30024">
    <property type="entry name" value="ALIPHATIC SULFONATES-BINDING PROTEIN-RELATED"/>
    <property type="match status" value="1"/>
</dbReference>
<evidence type="ECO:0000313" key="2">
    <source>
        <dbReference type="EMBL" id="MFC7269662.1"/>
    </source>
</evidence>
<name>A0ABW2HGV4_9MICO</name>
<dbReference type="EMBL" id="JBHTBE010000003">
    <property type="protein sequence ID" value="MFC7269662.1"/>
    <property type="molecule type" value="Genomic_DNA"/>
</dbReference>
<comment type="caution">
    <text evidence="2">The sequence shown here is derived from an EMBL/GenBank/DDBJ whole genome shotgun (WGS) entry which is preliminary data.</text>
</comment>
<protein>
    <submittedName>
        <fullName evidence="2">ABC transporter substrate-binding protein</fullName>
    </submittedName>
</protein>
<dbReference type="Proteomes" id="UP001596507">
    <property type="component" value="Unassembled WGS sequence"/>
</dbReference>
<dbReference type="Pfam" id="PF09084">
    <property type="entry name" value="NMT1"/>
    <property type="match status" value="1"/>
</dbReference>
<sequence length="325" mass="33192">MKKASFFAIAAIAAIALTGCTDSEAPEGDASGEASAPADLTPITVGVIPIADTAALYLGDSLGYFEEAGLDLTIETAESGAAIAPAVVSGDYQFGFSNNLSLLTANEKGLGLQSVSAAVATTGDTSADMGGIIVKGDSDISSVADLAGKTVSSNAVGNINQVVTRAAIDAAGGDSSTTEFVEVAFPDAIAAVENDQIDAAFVVEPFVTAAIEAGDKVISYAYAEFDPKLDIASYFTSNAYADANPEIVEAFQSAMQKSLEAAQSDSDAVREIIGTYTKNDAETLAKIVLPTYPTEINRDALQKLGDAAVEYGILTAAPDLDALLK</sequence>
<dbReference type="PROSITE" id="PS51257">
    <property type="entry name" value="PROKAR_LIPOPROTEIN"/>
    <property type="match status" value="1"/>
</dbReference>
<dbReference type="RefSeq" id="WP_262874589.1">
    <property type="nucleotide sequence ID" value="NZ_BAABKW010000001.1"/>
</dbReference>
<dbReference type="InterPro" id="IPR015168">
    <property type="entry name" value="SsuA/THI5"/>
</dbReference>
<keyword evidence="3" id="KW-1185">Reference proteome</keyword>
<accession>A0ABW2HGV4</accession>